<dbReference type="InParanoid" id="A0A0C3F6F6"/>
<sequence length="51" mass="5651">MPTGVADHPRVISGKDEVLFDLGRCLRCRVIDRDGLDGDLHANKRTKGEMS</sequence>
<gene>
    <name evidence="1" type="ORF">PILCRDRAFT_822738</name>
</gene>
<reference evidence="2" key="2">
    <citation type="submission" date="2015-01" db="EMBL/GenBank/DDBJ databases">
        <title>Evolutionary Origins and Diversification of the Mycorrhizal Mutualists.</title>
        <authorList>
            <consortium name="DOE Joint Genome Institute"/>
            <consortium name="Mycorrhizal Genomics Consortium"/>
            <person name="Kohler A."/>
            <person name="Kuo A."/>
            <person name="Nagy L.G."/>
            <person name="Floudas D."/>
            <person name="Copeland A."/>
            <person name="Barry K.W."/>
            <person name="Cichocki N."/>
            <person name="Veneault-Fourrey C."/>
            <person name="LaButti K."/>
            <person name="Lindquist E.A."/>
            <person name="Lipzen A."/>
            <person name="Lundell T."/>
            <person name="Morin E."/>
            <person name="Murat C."/>
            <person name="Riley R."/>
            <person name="Ohm R."/>
            <person name="Sun H."/>
            <person name="Tunlid A."/>
            <person name="Henrissat B."/>
            <person name="Grigoriev I.V."/>
            <person name="Hibbett D.S."/>
            <person name="Martin F."/>
        </authorList>
    </citation>
    <scope>NUCLEOTIDE SEQUENCE [LARGE SCALE GENOMIC DNA]</scope>
    <source>
        <strain evidence="2">F 1598</strain>
    </source>
</reference>
<dbReference type="AlphaFoldDB" id="A0A0C3F6F6"/>
<accession>A0A0C3F6F6</accession>
<protein>
    <submittedName>
        <fullName evidence="1">Uncharacterized protein</fullName>
    </submittedName>
</protein>
<reference evidence="1 2" key="1">
    <citation type="submission" date="2014-04" db="EMBL/GenBank/DDBJ databases">
        <authorList>
            <consortium name="DOE Joint Genome Institute"/>
            <person name="Kuo A."/>
            <person name="Tarkka M."/>
            <person name="Buscot F."/>
            <person name="Kohler A."/>
            <person name="Nagy L.G."/>
            <person name="Floudas D."/>
            <person name="Copeland A."/>
            <person name="Barry K.W."/>
            <person name="Cichocki N."/>
            <person name="Veneault-Fourrey C."/>
            <person name="LaButti K."/>
            <person name="Lindquist E.A."/>
            <person name="Lipzen A."/>
            <person name="Lundell T."/>
            <person name="Morin E."/>
            <person name="Murat C."/>
            <person name="Sun H."/>
            <person name="Tunlid A."/>
            <person name="Henrissat B."/>
            <person name="Grigoriev I.V."/>
            <person name="Hibbett D.S."/>
            <person name="Martin F."/>
            <person name="Nordberg H.P."/>
            <person name="Cantor M.N."/>
            <person name="Hua S.X."/>
        </authorList>
    </citation>
    <scope>NUCLEOTIDE SEQUENCE [LARGE SCALE GENOMIC DNA]</scope>
    <source>
        <strain evidence="1 2">F 1598</strain>
    </source>
</reference>
<name>A0A0C3F6F6_PILCF</name>
<keyword evidence="2" id="KW-1185">Reference proteome</keyword>
<evidence type="ECO:0000313" key="1">
    <source>
        <dbReference type="EMBL" id="KIM80215.1"/>
    </source>
</evidence>
<proteinExistence type="predicted"/>
<evidence type="ECO:0000313" key="2">
    <source>
        <dbReference type="Proteomes" id="UP000054166"/>
    </source>
</evidence>
<dbReference type="EMBL" id="KN833005">
    <property type="protein sequence ID" value="KIM80215.1"/>
    <property type="molecule type" value="Genomic_DNA"/>
</dbReference>
<dbReference type="HOGENOM" id="CLU_3107208_0_0_1"/>
<organism evidence="1 2">
    <name type="scientific">Piloderma croceum (strain F 1598)</name>
    <dbReference type="NCBI Taxonomy" id="765440"/>
    <lineage>
        <taxon>Eukaryota</taxon>
        <taxon>Fungi</taxon>
        <taxon>Dikarya</taxon>
        <taxon>Basidiomycota</taxon>
        <taxon>Agaricomycotina</taxon>
        <taxon>Agaricomycetes</taxon>
        <taxon>Agaricomycetidae</taxon>
        <taxon>Atheliales</taxon>
        <taxon>Atheliaceae</taxon>
        <taxon>Piloderma</taxon>
    </lineage>
</organism>
<dbReference type="Proteomes" id="UP000054166">
    <property type="component" value="Unassembled WGS sequence"/>
</dbReference>